<organism evidence="1 2">
    <name type="scientific">Racocetra fulgida</name>
    <dbReference type="NCBI Taxonomy" id="60492"/>
    <lineage>
        <taxon>Eukaryota</taxon>
        <taxon>Fungi</taxon>
        <taxon>Fungi incertae sedis</taxon>
        <taxon>Mucoromycota</taxon>
        <taxon>Glomeromycotina</taxon>
        <taxon>Glomeromycetes</taxon>
        <taxon>Diversisporales</taxon>
        <taxon>Gigasporaceae</taxon>
        <taxon>Racocetra</taxon>
    </lineage>
</organism>
<feature type="non-terminal residue" evidence="1">
    <location>
        <position position="1"/>
    </location>
</feature>
<gene>
    <name evidence="1" type="ORF">RFULGI_LOCUS16875</name>
</gene>
<dbReference type="Proteomes" id="UP000789396">
    <property type="component" value="Unassembled WGS sequence"/>
</dbReference>
<feature type="non-terminal residue" evidence="1">
    <location>
        <position position="61"/>
    </location>
</feature>
<name>A0A9N9P147_9GLOM</name>
<evidence type="ECO:0000313" key="2">
    <source>
        <dbReference type="Proteomes" id="UP000789396"/>
    </source>
</evidence>
<reference evidence="1" key="1">
    <citation type="submission" date="2021-06" db="EMBL/GenBank/DDBJ databases">
        <authorList>
            <person name="Kallberg Y."/>
            <person name="Tangrot J."/>
            <person name="Rosling A."/>
        </authorList>
    </citation>
    <scope>NUCLEOTIDE SEQUENCE</scope>
    <source>
        <strain evidence="1">IN212</strain>
    </source>
</reference>
<dbReference type="AlphaFoldDB" id="A0A9N9P147"/>
<comment type="caution">
    <text evidence="1">The sequence shown here is derived from an EMBL/GenBank/DDBJ whole genome shotgun (WGS) entry which is preliminary data.</text>
</comment>
<accession>A0A9N9P147</accession>
<dbReference type="EMBL" id="CAJVPZ010062684">
    <property type="protein sequence ID" value="CAG8792424.1"/>
    <property type="molecule type" value="Genomic_DNA"/>
</dbReference>
<proteinExistence type="predicted"/>
<keyword evidence="2" id="KW-1185">Reference proteome</keyword>
<evidence type="ECO:0000313" key="1">
    <source>
        <dbReference type="EMBL" id="CAG8792424.1"/>
    </source>
</evidence>
<sequence length="61" mass="7386">KDTSFDVIKKRREKYQYYKNKFDIALALYDWEINNSNFINSFNTLVMPFLNEIGKCEEALR</sequence>
<protein>
    <submittedName>
        <fullName evidence="1">516_t:CDS:1</fullName>
    </submittedName>
</protein>